<name>A0A0F9VH35_9ZZZZ</name>
<sequence length="53" mass="6382">MIYLLVVEDDDTLTPFDLKKLIESHKAIKCVNYKNFDINKLKGYHDVEKYYKE</sequence>
<proteinExistence type="predicted"/>
<comment type="caution">
    <text evidence="1">The sequence shown here is derived from an EMBL/GenBank/DDBJ whole genome shotgun (WGS) entry which is preliminary data.</text>
</comment>
<accession>A0A0F9VH35</accession>
<protein>
    <submittedName>
        <fullName evidence="1">Uncharacterized protein</fullName>
    </submittedName>
</protein>
<evidence type="ECO:0000313" key="1">
    <source>
        <dbReference type="EMBL" id="KKN72806.1"/>
    </source>
</evidence>
<dbReference type="EMBL" id="LAZR01000354">
    <property type="protein sequence ID" value="KKN72806.1"/>
    <property type="molecule type" value="Genomic_DNA"/>
</dbReference>
<gene>
    <name evidence="1" type="ORF">LCGC14_0406610</name>
</gene>
<organism evidence="1">
    <name type="scientific">marine sediment metagenome</name>
    <dbReference type="NCBI Taxonomy" id="412755"/>
    <lineage>
        <taxon>unclassified sequences</taxon>
        <taxon>metagenomes</taxon>
        <taxon>ecological metagenomes</taxon>
    </lineage>
</organism>
<dbReference type="AlphaFoldDB" id="A0A0F9VH35"/>
<reference evidence="1" key="1">
    <citation type="journal article" date="2015" name="Nature">
        <title>Complex archaea that bridge the gap between prokaryotes and eukaryotes.</title>
        <authorList>
            <person name="Spang A."/>
            <person name="Saw J.H."/>
            <person name="Jorgensen S.L."/>
            <person name="Zaremba-Niedzwiedzka K."/>
            <person name="Martijn J."/>
            <person name="Lind A.E."/>
            <person name="van Eijk R."/>
            <person name="Schleper C."/>
            <person name="Guy L."/>
            <person name="Ettema T.J."/>
        </authorList>
    </citation>
    <scope>NUCLEOTIDE SEQUENCE</scope>
</reference>